<dbReference type="EMBL" id="CM042040">
    <property type="protein sequence ID" value="KAI3717907.1"/>
    <property type="molecule type" value="Genomic_DNA"/>
</dbReference>
<accession>A0ACB9B607</accession>
<evidence type="ECO:0000313" key="2">
    <source>
        <dbReference type="Proteomes" id="UP001056120"/>
    </source>
</evidence>
<protein>
    <submittedName>
        <fullName evidence="1">Uncharacterized protein</fullName>
    </submittedName>
</protein>
<comment type="caution">
    <text evidence="1">The sequence shown here is derived from an EMBL/GenBank/DDBJ whole genome shotgun (WGS) entry which is preliminary data.</text>
</comment>
<reference evidence="1 2" key="2">
    <citation type="journal article" date="2022" name="Mol. Ecol. Resour.">
        <title>The genomes of chicory, endive, great burdock and yacon provide insights into Asteraceae paleo-polyploidization history and plant inulin production.</title>
        <authorList>
            <person name="Fan W."/>
            <person name="Wang S."/>
            <person name="Wang H."/>
            <person name="Wang A."/>
            <person name="Jiang F."/>
            <person name="Liu H."/>
            <person name="Zhao H."/>
            <person name="Xu D."/>
            <person name="Zhang Y."/>
        </authorList>
    </citation>
    <scope>NUCLEOTIDE SEQUENCE [LARGE SCALE GENOMIC DNA]</scope>
    <source>
        <strain evidence="2">cv. Yunnan</strain>
        <tissue evidence="1">Leaves</tissue>
    </source>
</reference>
<gene>
    <name evidence="1" type="ORF">L1987_69821</name>
</gene>
<evidence type="ECO:0000313" key="1">
    <source>
        <dbReference type="EMBL" id="KAI3717907.1"/>
    </source>
</evidence>
<proteinExistence type="predicted"/>
<organism evidence="1 2">
    <name type="scientific">Smallanthus sonchifolius</name>
    <dbReference type="NCBI Taxonomy" id="185202"/>
    <lineage>
        <taxon>Eukaryota</taxon>
        <taxon>Viridiplantae</taxon>
        <taxon>Streptophyta</taxon>
        <taxon>Embryophyta</taxon>
        <taxon>Tracheophyta</taxon>
        <taxon>Spermatophyta</taxon>
        <taxon>Magnoliopsida</taxon>
        <taxon>eudicotyledons</taxon>
        <taxon>Gunneridae</taxon>
        <taxon>Pentapetalae</taxon>
        <taxon>asterids</taxon>
        <taxon>campanulids</taxon>
        <taxon>Asterales</taxon>
        <taxon>Asteraceae</taxon>
        <taxon>Asteroideae</taxon>
        <taxon>Heliantheae alliance</taxon>
        <taxon>Millerieae</taxon>
        <taxon>Smallanthus</taxon>
    </lineage>
</organism>
<name>A0ACB9B607_9ASTR</name>
<sequence>MRRSLGKLSHPTIGHTSRRALLLSSPFDFSTSARNNGGDGGGGRGSDFPKFSFIDSSPDDETSIRAPLGHGRGKPLPPPQNIPQFSSFGPPGDNRGVAVGRGRGSVPPLPQSEENLKPRTPIFFRKDREEVLPPKAPTQDQPENHTLPSSILSVLSGAGRGRPTSAAPHVNEKIEEVNRHIKPRQPVNQEPRPTSPKMSREEAVNKARGVLSRGEDGGGGTLGGSRGVSTRGGGGRGQRGNWSDRGRGRGRGQGGGRGRRSSYQDDDDDKDEDEEETEADKANDAKLGKYLGPEKMELLVQAFEEASGKVLPSPEEDAYVDAMHTNLLVLLIFF</sequence>
<keyword evidence="2" id="KW-1185">Reference proteome</keyword>
<reference evidence="2" key="1">
    <citation type="journal article" date="2022" name="Mol. Ecol. Resour.">
        <title>The genomes of chicory, endive, great burdock and yacon provide insights into Asteraceae palaeo-polyploidization history and plant inulin production.</title>
        <authorList>
            <person name="Fan W."/>
            <person name="Wang S."/>
            <person name="Wang H."/>
            <person name="Wang A."/>
            <person name="Jiang F."/>
            <person name="Liu H."/>
            <person name="Zhao H."/>
            <person name="Xu D."/>
            <person name="Zhang Y."/>
        </authorList>
    </citation>
    <scope>NUCLEOTIDE SEQUENCE [LARGE SCALE GENOMIC DNA]</scope>
    <source>
        <strain evidence="2">cv. Yunnan</strain>
    </source>
</reference>
<dbReference type="Proteomes" id="UP001056120">
    <property type="component" value="Linkage Group LG23"/>
</dbReference>